<dbReference type="OrthoDB" id="405996at2759"/>
<keyword evidence="6" id="KW-1185">Reference proteome</keyword>
<feature type="compositionally biased region" description="Acidic residues" evidence="1">
    <location>
        <begin position="131"/>
        <end position="156"/>
    </location>
</feature>
<feature type="domain" description="SAC" evidence="3">
    <location>
        <begin position="285"/>
        <end position="668"/>
    </location>
</feature>
<reference evidence="5" key="1">
    <citation type="journal article" date="2020" name="Stud. Mycol.">
        <title>101 Dothideomycetes genomes: a test case for predicting lifestyles and emergence of pathogens.</title>
        <authorList>
            <person name="Haridas S."/>
            <person name="Albert R."/>
            <person name="Binder M."/>
            <person name="Bloem J."/>
            <person name="Labutti K."/>
            <person name="Salamov A."/>
            <person name="Andreopoulos B."/>
            <person name="Baker S."/>
            <person name="Barry K."/>
            <person name="Bills G."/>
            <person name="Bluhm B."/>
            <person name="Cannon C."/>
            <person name="Castanera R."/>
            <person name="Culley D."/>
            <person name="Daum C."/>
            <person name="Ezra D."/>
            <person name="Gonzalez J."/>
            <person name="Henrissat B."/>
            <person name="Kuo A."/>
            <person name="Liang C."/>
            <person name="Lipzen A."/>
            <person name="Lutzoni F."/>
            <person name="Magnuson J."/>
            <person name="Mondo S."/>
            <person name="Nolan M."/>
            <person name="Ohm R."/>
            <person name="Pangilinan J."/>
            <person name="Park H.-J."/>
            <person name="Ramirez L."/>
            <person name="Alfaro M."/>
            <person name="Sun H."/>
            <person name="Tritt A."/>
            <person name="Yoshinaga Y."/>
            <person name="Zwiers L.-H."/>
            <person name="Turgeon B."/>
            <person name="Goodwin S."/>
            <person name="Spatafora J."/>
            <person name="Crous P."/>
            <person name="Grigoriev I."/>
        </authorList>
    </citation>
    <scope>NUCLEOTIDE SEQUENCE</scope>
    <source>
        <strain evidence="5">CBS 107.79</strain>
    </source>
</reference>
<dbReference type="PANTHER" id="PTHR45662:SF7">
    <property type="entry name" value="SACI DOMAIN PROTEIN (AFU_ORTHOLOGUE AFUA_1G15890)"/>
    <property type="match status" value="1"/>
</dbReference>
<name>A0A6A5VUK5_9PLEO</name>
<proteinExistence type="predicted"/>
<keyword evidence="2" id="KW-0732">Signal</keyword>
<dbReference type="InterPro" id="IPR022158">
    <property type="entry name" value="Inositol_phosphatase"/>
</dbReference>
<dbReference type="Pfam" id="PF12456">
    <property type="entry name" value="hSac2"/>
    <property type="match status" value="1"/>
</dbReference>
<dbReference type="GO" id="GO:0005783">
    <property type="term" value="C:endoplasmic reticulum"/>
    <property type="evidence" value="ECO:0007669"/>
    <property type="project" value="TreeGrafter"/>
</dbReference>
<sequence>MPGLVRKLLIFAAVDGLVLQPAPPRNHLPATQQAIKIDYKGNVGPLLKDRRDEDTTPASLEAHGIIGLLQVTTSYFLISILGREQVAQIRGKPVYKVTNVALIPLSSQSDADKAIVTAREHVLRHRQAQGLDEDSYDSESDEDDAPSVTDSLEEEPPAPPSQVKDPVTGQQGNRRTSVAEDVMQRKGVYGRFADRWFSKKGWNADQRRTQGMRSDEDLGKTMPKNVESSVPDEDQGHVNPSKPDALPVEDSDVAGPVSPEEIPKALGGDKDSTTVALLPKIVRTTKMYFASGNFFFSYDYDLSHAIDQQQPSSSVPLSKQFDSLFFWNRHITTSFTDAGQHSFVLPVIQGFVGQRPFSIKVVDTKSNSVVIDPDSTPNDMELQSMHKNNSTDSFAIMDTTAETQPPQPSNGKDFLLTLISRRSVKRAGLRYLRRGVDDEGSTANGVETEQILSSSTWNTTQDKIFSFTQFRGSIPLFFSQSPYSLKPQVNTWGSTETNAKAFRRHFADLSARYGSIYAASLVDKNGTEAKIGELYERHAKILNENGGMDGKGRQLDFQWFDFHHVCRGMRFENVSLLMDSIGSFLKSTSWTEISNDQATQKQTGVLRTNCMDCLDRTNVVQSACARTTLEAQLSAGSYSIDLQNDPSTSWFNTLWADNGDAISKQYAGTAALKGDFTRTRKRQITGALTDFGLTLSRYYNNIVNDYFTQAVIDWLLGRATDSIFAEFEADMKSADYFVDVRKVRQAAIDRATNRVVEDKNEDLIAGWTLSVPTSADHLKTATFEEGVLLLTEKALYFCRLDWGTEKVREFERIELENLEGIVRGVYITSTLATRHMDEQRNVGFVIRYRAEPGGGLVRRNTRSLSSGKDGAPSEDQSSSTSKSKTPQATGRFLAFKALPPRTSVPASGEVAEADNEGEVVKGICEEIAKVANNTKTRGQVKTSVPGTEQGGEIGDGAQERRLEVDEKDIISLSDAKRSTGYVETLAYSMKKLVWG</sequence>
<evidence type="ECO:0000313" key="5">
    <source>
        <dbReference type="EMBL" id="KAF1980259.1"/>
    </source>
</evidence>
<dbReference type="InterPro" id="IPR034753">
    <property type="entry name" value="hSac2"/>
</dbReference>
<dbReference type="Proteomes" id="UP000800036">
    <property type="component" value="Unassembled WGS sequence"/>
</dbReference>
<evidence type="ECO:0000313" key="6">
    <source>
        <dbReference type="Proteomes" id="UP000800036"/>
    </source>
</evidence>
<dbReference type="Pfam" id="PF02383">
    <property type="entry name" value="Syja_N"/>
    <property type="match status" value="1"/>
</dbReference>
<feature type="region of interest" description="Disordered" evidence="1">
    <location>
        <begin position="856"/>
        <end position="889"/>
    </location>
</feature>
<dbReference type="AlphaFoldDB" id="A0A6A5VUK5"/>
<evidence type="ECO:0000256" key="2">
    <source>
        <dbReference type="SAM" id="SignalP"/>
    </source>
</evidence>
<feature type="region of interest" description="Disordered" evidence="1">
    <location>
        <begin position="125"/>
        <end position="182"/>
    </location>
</feature>
<dbReference type="PROSITE" id="PS50275">
    <property type="entry name" value="SAC"/>
    <property type="match status" value="1"/>
</dbReference>
<protein>
    <submittedName>
        <fullName evidence="5">SacI domain-containing protein</fullName>
    </submittedName>
</protein>
<gene>
    <name evidence="5" type="ORF">BU23DRAFT_445210</name>
</gene>
<dbReference type="GO" id="GO:0046856">
    <property type="term" value="P:phosphatidylinositol dephosphorylation"/>
    <property type="evidence" value="ECO:0007669"/>
    <property type="project" value="TreeGrafter"/>
</dbReference>
<feature type="region of interest" description="Disordered" evidence="1">
    <location>
        <begin position="938"/>
        <end position="960"/>
    </location>
</feature>
<feature type="region of interest" description="Disordered" evidence="1">
    <location>
        <begin position="204"/>
        <end position="255"/>
    </location>
</feature>
<dbReference type="InterPro" id="IPR002013">
    <property type="entry name" value="SAC_dom"/>
</dbReference>
<dbReference type="PANTHER" id="PTHR45662">
    <property type="entry name" value="PHOSPHATIDYLINOSITIDE PHOSPHATASE SAC1"/>
    <property type="match status" value="1"/>
</dbReference>
<feature type="compositionally biased region" description="Basic and acidic residues" evidence="1">
    <location>
        <begin position="205"/>
        <end position="219"/>
    </location>
</feature>
<feature type="chain" id="PRO_5025650791" evidence="2">
    <location>
        <begin position="17"/>
        <end position="995"/>
    </location>
</feature>
<evidence type="ECO:0000259" key="4">
    <source>
        <dbReference type="PROSITE" id="PS51791"/>
    </source>
</evidence>
<feature type="domain" description="HSac2" evidence="4">
    <location>
        <begin position="738"/>
        <end position="893"/>
    </location>
</feature>
<dbReference type="EMBL" id="ML976656">
    <property type="protein sequence ID" value="KAF1980259.1"/>
    <property type="molecule type" value="Genomic_DNA"/>
</dbReference>
<evidence type="ECO:0000256" key="1">
    <source>
        <dbReference type="SAM" id="MobiDB-lite"/>
    </source>
</evidence>
<dbReference type="GO" id="GO:0043812">
    <property type="term" value="F:phosphatidylinositol-4-phosphate phosphatase activity"/>
    <property type="evidence" value="ECO:0007669"/>
    <property type="project" value="TreeGrafter"/>
</dbReference>
<dbReference type="PROSITE" id="PS51791">
    <property type="entry name" value="HSAC2"/>
    <property type="match status" value="1"/>
</dbReference>
<feature type="signal peptide" evidence="2">
    <location>
        <begin position="1"/>
        <end position="16"/>
    </location>
</feature>
<organism evidence="5 6">
    <name type="scientific">Bimuria novae-zelandiae CBS 107.79</name>
    <dbReference type="NCBI Taxonomy" id="1447943"/>
    <lineage>
        <taxon>Eukaryota</taxon>
        <taxon>Fungi</taxon>
        <taxon>Dikarya</taxon>
        <taxon>Ascomycota</taxon>
        <taxon>Pezizomycotina</taxon>
        <taxon>Dothideomycetes</taxon>
        <taxon>Pleosporomycetidae</taxon>
        <taxon>Pleosporales</taxon>
        <taxon>Massarineae</taxon>
        <taxon>Didymosphaeriaceae</taxon>
        <taxon>Bimuria</taxon>
    </lineage>
</organism>
<accession>A0A6A5VUK5</accession>
<evidence type="ECO:0000259" key="3">
    <source>
        <dbReference type="PROSITE" id="PS50275"/>
    </source>
</evidence>